<keyword evidence="3" id="KW-1133">Transmembrane helix</keyword>
<keyword evidence="3" id="KW-0472">Membrane</keyword>
<sequence length="812" mass="86059">MSSRPPNTQDSGANPSGPQPSRKGSVKRARELLEAGVRPNRASPSPSSVPGPPPLKTVPPQTQWPLPASGLQPRPLNPQAHPQQDPRFWHPRGPPTGQASTPKRGPFPIAFPALAIPWPRPGAKDDSCVSPTSTFDLTPRISIATDDLFRHSTASSTSSIPIMPPVPWPEPHVPPANPRTKTAGLAAPNSRCSRARASSVSPIPESEGEFSDPRQTLGSLASSRAIPSSWGSSPAESEILGAYLDYESDEDEEKVEIGEGQNETLVRNASLGKRQKPTMRTIMKSNPSSEVSIPDLPSSNPQEEWKKNAAAGLTIGAAVGQALHQPSPLGRHSTSTTSAESCVDPEKPRFANVMYNSASEREVEALPSLPKAAPTMSDKRPDGRKPPRLDMGAVRDAEARGSLSSLSDLIRRATRLASNLDRGRTASRADLAADPEYKGFMGGQRRRGSGSLSDILTSFPKPGLATPDNRGSWPIFFGRSNLRNVEPLNSNDEFTNEKQPVKRKCCGMPRKWFIVLCIILFIVLVLAILLPVFLIAVPKQNAGNNNSCATTNACQNGGVSVSSGSECSCVCVNGYTGSRCTTAGDSSCITSEVDNGSISTNATMGDSLPTLFSAASSIFDLSLDPVTLMALFSLSNVTCKTENALVSFSDVNSSSNTRRSVLLPLDLPVAEEIPSLTVVPTGTAPALAARAEATKDGILYENSGDKSTTTQTNSPATVTHISATTSTTTAAATTSTASIPDKVIEFSQVAVLYILQKTGSIDSALFSESEISSYLTSADGYSNTTQPEIHLLGEFGLNFKTMKISVENGTST</sequence>
<feature type="region of interest" description="Disordered" evidence="2">
    <location>
        <begin position="1"/>
        <end position="135"/>
    </location>
</feature>
<feature type="disulfide bond" evidence="1">
    <location>
        <begin position="571"/>
        <end position="580"/>
    </location>
</feature>
<dbReference type="InterPro" id="IPR000742">
    <property type="entry name" value="EGF"/>
</dbReference>
<reference evidence="5" key="2">
    <citation type="journal article" date="2023" name="IMA Fungus">
        <title>Comparative genomic study of the Penicillium genus elucidates a diverse pangenome and 15 lateral gene transfer events.</title>
        <authorList>
            <person name="Petersen C."/>
            <person name="Sorensen T."/>
            <person name="Nielsen M.R."/>
            <person name="Sondergaard T.E."/>
            <person name="Sorensen J.L."/>
            <person name="Fitzpatrick D.A."/>
            <person name="Frisvad J.C."/>
            <person name="Nielsen K.L."/>
        </authorList>
    </citation>
    <scope>NUCLEOTIDE SEQUENCE</scope>
    <source>
        <strain evidence="5">IBT 21472</strain>
    </source>
</reference>
<dbReference type="PANTHER" id="PTHR17178">
    <property type="entry name" value="SECRETORY GRANULE PROTEOGLYCAN CORE PROTEIN"/>
    <property type="match status" value="1"/>
</dbReference>
<dbReference type="PROSITE" id="PS50026">
    <property type="entry name" value="EGF_3"/>
    <property type="match status" value="1"/>
</dbReference>
<accession>A0A9W9TZ37</accession>
<organism evidence="5 6">
    <name type="scientific">Penicillium atrosanguineum</name>
    <dbReference type="NCBI Taxonomy" id="1132637"/>
    <lineage>
        <taxon>Eukaryota</taxon>
        <taxon>Fungi</taxon>
        <taxon>Dikarya</taxon>
        <taxon>Ascomycota</taxon>
        <taxon>Pezizomycotina</taxon>
        <taxon>Eurotiomycetes</taxon>
        <taxon>Eurotiomycetidae</taxon>
        <taxon>Eurotiales</taxon>
        <taxon>Aspergillaceae</taxon>
        <taxon>Penicillium</taxon>
    </lineage>
</organism>
<keyword evidence="6" id="KW-1185">Reference proteome</keyword>
<name>A0A9W9TZ37_9EURO</name>
<dbReference type="CDD" id="cd00054">
    <property type="entry name" value="EGF_CA"/>
    <property type="match status" value="1"/>
</dbReference>
<reference evidence="5" key="1">
    <citation type="submission" date="2022-12" db="EMBL/GenBank/DDBJ databases">
        <authorList>
            <person name="Petersen C."/>
        </authorList>
    </citation>
    <scope>NUCLEOTIDE SEQUENCE</scope>
    <source>
        <strain evidence="5">IBT 21472</strain>
    </source>
</reference>
<evidence type="ECO:0000313" key="5">
    <source>
        <dbReference type="EMBL" id="KAJ5299447.1"/>
    </source>
</evidence>
<feature type="region of interest" description="Disordered" evidence="2">
    <location>
        <begin position="324"/>
        <end position="343"/>
    </location>
</feature>
<feature type="compositionally biased region" description="Pro residues" evidence="2">
    <location>
        <begin position="162"/>
        <end position="177"/>
    </location>
</feature>
<gene>
    <name evidence="5" type="ORF">N7476_011004</name>
</gene>
<feature type="transmembrane region" description="Helical" evidence="3">
    <location>
        <begin position="512"/>
        <end position="537"/>
    </location>
</feature>
<dbReference type="EMBL" id="JAPZBO010000010">
    <property type="protein sequence ID" value="KAJ5299447.1"/>
    <property type="molecule type" value="Genomic_DNA"/>
</dbReference>
<feature type="compositionally biased region" description="Low complexity" evidence="2">
    <location>
        <begin position="106"/>
        <end position="117"/>
    </location>
</feature>
<keyword evidence="3" id="KW-0812">Transmembrane</keyword>
<evidence type="ECO:0000313" key="6">
    <source>
        <dbReference type="Proteomes" id="UP001147746"/>
    </source>
</evidence>
<feature type="compositionally biased region" description="Basic and acidic residues" evidence="2">
    <location>
        <begin position="377"/>
        <end position="399"/>
    </location>
</feature>
<evidence type="ECO:0000256" key="2">
    <source>
        <dbReference type="SAM" id="MobiDB-lite"/>
    </source>
</evidence>
<comment type="caution">
    <text evidence="5">The sequence shown here is derived from an EMBL/GenBank/DDBJ whole genome shotgun (WGS) entry which is preliminary data.</text>
</comment>
<dbReference type="PROSITE" id="PS00022">
    <property type="entry name" value="EGF_1"/>
    <property type="match status" value="1"/>
</dbReference>
<feature type="compositionally biased region" description="Polar residues" evidence="2">
    <location>
        <begin position="1"/>
        <end position="16"/>
    </location>
</feature>
<keyword evidence="1" id="KW-1015">Disulfide bond</keyword>
<feature type="domain" description="EGF-like" evidence="4">
    <location>
        <begin position="544"/>
        <end position="581"/>
    </location>
</feature>
<feature type="region of interest" description="Disordered" evidence="2">
    <location>
        <begin position="283"/>
        <end position="303"/>
    </location>
</feature>
<feature type="compositionally biased region" description="Polar residues" evidence="2">
    <location>
        <begin position="213"/>
        <end position="235"/>
    </location>
</feature>
<dbReference type="Proteomes" id="UP001147746">
    <property type="component" value="Unassembled WGS sequence"/>
</dbReference>
<feature type="region of interest" description="Disordered" evidence="2">
    <location>
        <begin position="152"/>
        <end position="235"/>
    </location>
</feature>
<dbReference type="PANTHER" id="PTHR17178:SF0">
    <property type="entry name" value="SERGLYCIN"/>
    <property type="match status" value="1"/>
</dbReference>
<evidence type="ECO:0000256" key="3">
    <source>
        <dbReference type="SAM" id="Phobius"/>
    </source>
</evidence>
<feature type="compositionally biased region" description="Polar residues" evidence="2">
    <location>
        <begin position="283"/>
        <end position="302"/>
    </location>
</feature>
<evidence type="ECO:0000259" key="4">
    <source>
        <dbReference type="PROSITE" id="PS50026"/>
    </source>
</evidence>
<feature type="compositionally biased region" description="Pro residues" evidence="2">
    <location>
        <begin position="47"/>
        <end position="57"/>
    </location>
</feature>
<feature type="compositionally biased region" description="Low complexity" evidence="2">
    <location>
        <begin position="186"/>
        <end position="201"/>
    </location>
</feature>
<feature type="region of interest" description="Disordered" evidence="2">
    <location>
        <begin position="361"/>
        <end position="402"/>
    </location>
</feature>
<evidence type="ECO:0000256" key="1">
    <source>
        <dbReference type="PROSITE-ProRule" id="PRU00076"/>
    </source>
</evidence>
<comment type="caution">
    <text evidence="1">Lacks conserved residue(s) required for the propagation of feature annotation.</text>
</comment>
<protein>
    <recommendedName>
        <fullName evidence="4">EGF-like domain-containing protein</fullName>
    </recommendedName>
</protein>
<keyword evidence="1" id="KW-0245">EGF-like domain</keyword>
<dbReference type="PROSITE" id="PS01186">
    <property type="entry name" value="EGF_2"/>
    <property type="match status" value="1"/>
</dbReference>
<proteinExistence type="predicted"/>
<dbReference type="AlphaFoldDB" id="A0A9W9TZ37"/>